<dbReference type="Pfam" id="PF02092">
    <property type="entry name" value="tRNA_synt_2f"/>
    <property type="match status" value="1"/>
</dbReference>
<comment type="similarity">
    <text evidence="1">Belongs to the class-II aminoacyl-tRNA synthetase family.</text>
</comment>
<dbReference type="GO" id="GO:0006426">
    <property type="term" value="P:glycyl-tRNA aminoacylation"/>
    <property type="evidence" value="ECO:0007669"/>
    <property type="project" value="InterPro"/>
</dbReference>
<reference evidence="12" key="1">
    <citation type="journal article" date="2018" name="Genome Biol.">
        <title>SKESA: strategic k-mer extension for scrupulous assemblies.</title>
        <authorList>
            <person name="Souvorov A."/>
            <person name="Agarwala R."/>
            <person name="Lipman D.J."/>
        </authorList>
    </citation>
    <scope>NUCLEOTIDE SEQUENCE</scope>
    <source>
        <strain evidence="12">Monophasic variant of S.Typhimurium</strain>
    </source>
</reference>
<keyword evidence="6" id="KW-0547">Nucleotide-binding</keyword>
<comment type="catalytic activity">
    <reaction evidence="11">
        <text>tRNA(Gly) + glycine + ATP = glycyl-tRNA(Gly) + AMP + diphosphate</text>
        <dbReference type="Rhea" id="RHEA:16013"/>
        <dbReference type="Rhea" id="RHEA-COMP:9664"/>
        <dbReference type="Rhea" id="RHEA-COMP:9683"/>
        <dbReference type="ChEBI" id="CHEBI:30616"/>
        <dbReference type="ChEBI" id="CHEBI:33019"/>
        <dbReference type="ChEBI" id="CHEBI:57305"/>
        <dbReference type="ChEBI" id="CHEBI:78442"/>
        <dbReference type="ChEBI" id="CHEBI:78522"/>
        <dbReference type="ChEBI" id="CHEBI:456215"/>
        <dbReference type="EC" id="6.1.1.14"/>
    </reaction>
</comment>
<proteinExistence type="inferred from homology"/>
<evidence type="ECO:0000256" key="3">
    <source>
        <dbReference type="ARBA" id="ARBA00012829"/>
    </source>
</evidence>
<evidence type="ECO:0000256" key="4">
    <source>
        <dbReference type="ARBA" id="ARBA00022032"/>
    </source>
</evidence>
<reference evidence="12" key="2">
    <citation type="submission" date="2019-01" db="EMBL/GenBank/DDBJ databases">
        <authorList>
            <consortium name="NCBI Pathogen Detection Project"/>
        </authorList>
    </citation>
    <scope>NUCLEOTIDE SEQUENCE</scope>
    <source>
        <strain evidence="12">Monophasic variant of S.Typhimurium</strain>
    </source>
</reference>
<gene>
    <name evidence="12" type="ORF">G0J09_16275</name>
</gene>
<organism evidence="12">
    <name type="scientific">Salmonella enterica</name>
    <name type="common">Salmonella choleraesuis</name>
    <dbReference type="NCBI Taxonomy" id="28901"/>
    <lineage>
        <taxon>Bacteria</taxon>
        <taxon>Pseudomonadati</taxon>
        <taxon>Pseudomonadota</taxon>
        <taxon>Gammaproteobacteria</taxon>
        <taxon>Enterobacterales</taxon>
        <taxon>Enterobacteriaceae</taxon>
        <taxon>Salmonella</taxon>
    </lineage>
</organism>
<evidence type="ECO:0000256" key="5">
    <source>
        <dbReference type="ARBA" id="ARBA00022598"/>
    </source>
</evidence>
<dbReference type="AlphaFoldDB" id="A0A705SH43"/>
<dbReference type="EMBL" id="DAAMZU010000127">
    <property type="protein sequence ID" value="HAC8924589.1"/>
    <property type="molecule type" value="Genomic_DNA"/>
</dbReference>
<name>A0A705SH43_SALER</name>
<evidence type="ECO:0000256" key="6">
    <source>
        <dbReference type="ARBA" id="ARBA00022741"/>
    </source>
</evidence>
<comment type="subunit">
    <text evidence="2">Tetramer of two alpha and two beta subunits.</text>
</comment>
<feature type="non-terminal residue" evidence="12">
    <location>
        <position position="64"/>
    </location>
</feature>
<evidence type="ECO:0000256" key="2">
    <source>
        <dbReference type="ARBA" id="ARBA00011209"/>
    </source>
</evidence>
<keyword evidence="5 12" id="KW-0436">Ligase</keyword>
<evidence type="ECO:0000256" key="11">
    <source>
        <dbReference type="ARBA" id="ARBA00047937"/>
    </source>
</evidence>
<protein>
    <recommendedName>
        <fullName evidence="4">Glycine--tRNA ligase beta subunit</fullName>
        <ecNumber evidence="3">6.1.1.14</ecNumber>
    </recommendedName>
    <alternativeName>
        <fullName evidence="10">Glycyl-tRNA synthetase beta subunit</fullName>
    </alternativeName>
</protein>
<dbReference type="InterPro" id="IPR006194">
    <property type="entry name" value="Gly-tRNA-synth_heterodimer"/>
</dbReference>
<keyword evidence="7" id="KW-0067">ATP-binding</keyword>
<evidence type="ECO:0000256" key="10">
    <source>
        <dbReference type="ARBA" id="ARBA00031650"/>
    </source>
</evidence>
<dbReference type="EC" id="6.1.1.14" evidence="3"/>
<keyword evidence="8" id="KW-0648">Protein biosynthesis</keyword>
<dbReference type="PANTHER" id="PTHR30075:SF2">
    <property type="entry name" value="GLYCINE--TRNA LIGASE, CHLOROPLASTIC_MITOCHONDRIAL 2"/>
    <property type="match status" value="1"/>
</dbReference>
<dbReference type="GO" id="GO:0004820">
    <property type="term" value="F:glycine-tRNA ligase activity"/>
    <property type="evidence" value="ECO:0007669"/>
    <property type="project" value="UniProtKB-EC"/>
</dbReference>
<evidence type="ECO:0000256" key="8">
    <source>
        <dbReference type="ARBA" id="ARBA00022917"/>
    </source>
</evidence>
<evidence type="ECO:0000256" key="9">
    <source>
        <dbReference type="ARBA" id="ARBA00023146"/>
    </source>
</evidence>
<comment type="caution">
    <text evidence="12">The sequence shown here is derived from an EMBL/GenBank/DDBJ whole genome shotgun (WGS) entry which is preliminary data.</text>
</comment>
<sequence length="64" mass="6915">MSEKTFLVEIGTEELPPKALRSLAESFAANFTAELDNAGLAHGNVEWFAAPRRLALKVANLAES</sequence>
<dbReference type="GO" id="GO:0005524">
    <property type="term" value="F:ATP binding"/>
    <property type="evidence" value="ECO:0007669"/>
    <property type="project" value="UniProtKB-KW"/>
</dbReference>
<accession>A0A705SH43</accession>
<evidence type="ECO:0000313" key="12">
    <source>
        <dbReference type="EMBL" id="HAC8924589.1"/>
    </source>
</evidence>
<evidence type="ECO:0000256" key="1">
    <source>
        <dbReference type="ARBA" id="ARBA00008226"/>
    </source>
</evidence>
<dbReference type="InterPro" id="IPR015944">
    <property type="entry name" value="Gly-tRNA-synth_bsu"/>
</dbReference>
<dbReference type="PANTHER" id="PTHR30075">
    <property type="entry name" value="GLYCYL-TRNA SYNTHETASE"/>
    <property type="match status" value="1"/>
</dbReference>
<keyword evidence="9" id="KW-0030">Aminoacyl-tRNA synthetase</keyword>
<dbReference type="PRINTS" id="PR01045">
    <property type="entry name" value="TRNASYNTHGB"/>
</dbReference>
<evidence type="ECO:0000256" key="7">
    <source>
        <dbReference type="ARBA" id="ARBA00022840"/>
    </source>
</evidence>
<dbReference type="GO" id="GO:0005829">
    <property type="term" value="C:cytosol"/>
    <property type="evidence" value="ECO:0007669"/>
    <property type="project" value="TreeGrafter"/>
</dbReference>